<dbReference type="InterPro" id="IPR036397">
    <property type="entry name" value="RNaseH_sf"/>
</dbReference>
<reference evidence="3" key="1">
    <citation type="submission" date="2025-08" db="UniProtKB">
        <authorList>
            <consortium name="RefSeq"/>
        </authorList>
    </citation>
    <scope>IDENTIFICATION</scope>
    <source>
        <tissue evidence="3">Leaves</tissue>
    </source>
</reference>
<feature type="compositionally biased region" description="Basic and acidic residues" evidence="1">
    <location>
        <begin position="41"/>
        <end position="52"/>
    </location>
</feature>
<dbReference type="GO" id="GO:0004523">
    <property type="term" value="F:RNA-DNA hybrid ribonuclease activity"/>
    <property type="evidence" value="ECO:0007669"/>
    <property type="project" value="InterPro"/>
</dbReference>
<keyword evidence="2" id="KW-1185">Reference proteome</keyword>
<dbReference type="InterPro" id="IPR052929">
    <property type="entry name" value="RNase_H-like_EbsB-rel"/>
</dbReference>
<dbReference type="GeneID" id="108981721"/>
<dbReference type="AlphaFoldDB" id="A0A2I4DMY8"/>
<protein>
    <submittedName>
        <fullName evidence="3">Uncharacterized protein LOC108981721</fullName>
    </submittedName>
</protein>
<evidence type="ECO:0000313" key="3">
    <source>
        <dbReference type="RefSeq" id="XP_018808516.2"/>
    </source>
</evidence>
<dbReference type="PANTHER" id="PTHR47074">
    <property type="entry name" value="BNAC02G40300D PROTEIN"/>
    <property type="match status" value="1"/>
</dbReference>
<dbReference type="KEGG" id="jre:108981721"/>
<dbReference type="Gene3D" id="3.30.420.10">
    <property type="entry name" value="Ribonuclease H-like superfamily/Ribonuclease H"/>
    <property type="match status" value="1"/>
</dbReference>
<dbReference type="RefSeq" id="XP_018808516.2">
    <property type="nucleotide sequence ID" value="XM_018952971.2"/>
</dbReference>
<evidence type="ECO:0000256" key="1">
    <source>
        <dbReference type="SAM" id="MobiDB-lite"/>
    </source>
</evidence>
<feature type="region of interest" description="Disordered" evidence="1">
    <location>
        <begin position="30"/>
        <end position="52"/>
    </location>
</feature>
<dbReference type="PANTHER" id="PTHR47074:SF48">
    <property type="entry name" value="POLYNUCLEOTIDYL TRANSFERASE, RIBONUCLEASE H-LIKE SUPERFAMILY PROTEIN"/>
    <property type="match status" value="1"/>
</dbReference>
<accession>A0A2I4DMY8</accession>
<dbReference type="Pfam" id="PF13456">
    <property type="entry name" value="RVT_3"/>
    <property type="match status" value="1"/>
</dbReference>
<organism evidence="2 3">
    <name type="scientific">Juglans regia</name>
    <name type="common">English walnut</name>
    <dbReference type="NCBI Taxonomy" id="51240"/>
    <lineage>
        <taxon>Eukaryota</taxon>
        <taxon>Viridiplantae</taxon>
        <taxon>Streptophyta</taxon>
        <taxon>Embryophyta</taxon>
        <taxon>Tracheophyta</taxon>
        <taxon>Spermatophyta</taxon>
        <taxon>Magnoliopsida</taxon>
        <taxon>eudicotyledons</taxon>
        <taxon>Gunneridae</taxon>
        <taxon>Pentapetalae</taxon>
        <taxon>rosids</taxon>
        <taxon>fabids</taxon>
        <taxon>Fagales</taxon>
        <taxon>Juglandaceae</taxon>
        <taxon>Juglans</taxon>
    </lineage>
</organism>
<dbReference type="OrthoDB" id="1906820at2759"/>
<dbReference type="GO" id="GO:0003676">
    <property type="term" value="F:nucleic acid binding"/>
    <property type="evidence" value="ECO:0007669"/>
    <property type="project" value="InterPro"/>
</dbReference>
<dbReference type="Proteomes" id="UP000235220">
    <property type="component" value="Chromosome 10"/>
</dbReference>
<proteinExistence type="predicted"/>
<dbReference type="Gramene" id="Jr10_23500_p1">
    <property type="protein sequence ID" value="cds.Jr10_23500_p1"/>
    <property type="gene ID" value="Jr10_23500"/>
</dbReference>
<dbReference type="InterPro" id="IPR002156">
    <property type="entry name" value="RNaseH_domain"/>
</dbReference>
<gene>
    <name evidence="3" type="primary">LOC108981721</name>
</gene>
<name>A0A2I4DMY8_JUGRE</name>
<sequence>MVFEDKFVSPSKVITAAISSLNSYQEARVEENQNKGLNSQRRKDTEWKPPDEGVTKVNFDAAIDKTNNRVGMGIVAKTYKGELLLSFCASKMFSGISSLAETTVLWRAMDLVVKLNGGNVVFEGDAERVIKGVTRKGVICASMG</sequence>
<evidence type="ECO:0000313" key="2">
    <source>
        <dbReference type="Proteomes" id="UP000235220"/>
    </source>
</evidence>